<feature type="region of interest" description="Disordered" evidence="1">
    <location>
        <begin position="1"/>
        <end position="41"/>
    </location>
</feature>
<name>A0A4Y7U0L4_COPMI</name>
<accession>A0A4Y7U0L4</accession>
<evidence type="ECO:0000313" key="2">
    <source>
        <dbReference type="EMBL" id="TEB39804.1"/>
    </source>
</evidence>
<sequence length="278" mass="30513">MPSAASTRSAKGGTMHDGTAHEPRREPRDPPHSSDARAPQSYSVQGAGCNVVNGDFNGIQFNGTSNGNTGTNCSGNNVSVHYQNAPPRFSAHEEDHSFYSSQHNECHDKYQKENPNRAYARCAPTGIPQLPTRVQASKDCVAIAVPSHAGCADEAHGRREDNVQGYYHPPSFIAPPHLQEQNVPFAQICTSPLPARYPGVFPYYHHTLGPNSPSHPERIWPIPIAYGTARPHGGENVEATYTYPEHQYPANMFLQPFPGATSPGRNQCHPRVQWRAVF</sequence>
<protein>
    <submittedName>
        <fullName evidence="2">Uncharacterized protein</fullName>
    </submittedName>
</protein>
<evidence type="ECO:0000313" key="3">
    <source>
        <dbReference type="Proteomes" id="UP000298030"/>
    </source>
</evidence>
<gene>
    <name evidence="2" type="ORF">FA13DRAFT_1703995</name>
</gene>
<reference evidence="2 3" key="1">
    <citation type="journal article" date="2019" name="Nat. Ecol. Evol.">
        <title>Megaphylogeny resolves global patterns of mushroom evolution.</title>
        <authorList>
            <person name="Varga T."/>
            <person name="Krizsan K."/>
            <person name="Foldi C."/>
            <person name="Dima B."/>
            <person name="Sanchez-Garcia M."/>
            <person name="Sanchez-Ramirez S."/>
            <person name="Szollosi G.J."/>
            <person name="Szarkandi J.G."/>
            <person name="Papp V."/>
            <person name="Albert L."/>
            <person name="Andreopoulos W."/>
            <person name="Angelini C."/>
            <person name="Antonin V."/>
            <person name="Barry K.W."/>
            <person name="Bougher N.L."/>
            <person name="Buchanan P."/>
            <person name="Buyck B."/>
            <person name="Bense V."/>
            <person name="Catcheside P."/>
            <person name="Chovatia M."/>
            <person name="Cooper J."/>
            <person name="Damon W."/>
            <person name="Desjardin D."/>
            <person name="Finy P."/>
            <person name="Geml J."/>
            <person name="Haridas S."/>
            <person name="Hughes K."/>
            <person name="Justo A."/>
            <person name="Karasinski D."/>
            <person name="Kautmanova I."/>
            <person name="Kiss B."/>
            <person name="Kocsube S."/>
            <person name="Kotiranta H."/>
            <person name="LaButti K.M."/>
            <person name="Lechner B.E."/>
            <person name="Liimatainen K."/>
            <person name="Lipzen A."/>
            <person name="Lukacs Z."/>
            <person name="Mihaltcheva S."/>
            <person name="Morgado L.N."/>
            <person name="Niskanen T."/>
            <person name="Noordeloos M.E."/>
            <person name="Ohm R.A."/>
            <person name="Ortiz-Santana B."/>
            <person name="Ovrebo C."/>
            <person name="Racz N."/>
            <person name="Riley R."/>
            <person name="Savchenko A."/>
            <person name="Shiryaev A."/>
            <person name="Soop K."/>
            <person name="Spirin V."/>
            <person name="Szebenyi C."/>
            <person name="Tomsovsky M."/>
            <person name="Tulloss R.E."/>
            <person name="Uehling J."/>
            <person name="Grigoriev I.V."/>
            <person name="Vagvolgyi C."/>
            <person name="Papp T."/>
            <person name="Martin F.M."/>
            <person name="Miettinen O."/>
            <person name="Hibbett D.S."/>
            <person name="Nagy L.G."/>
        </authorList>
    </citation>
    <scope>NUCLEOTIDE SEQUENCE [LARGE SCALE GENOMIC DNA]</scope>
    <source>
        <strain evidence="2 3">FP101781</strain>
    </source>
</reference>
<dbReference type="AlphaFoldDB" id="A0A4Y7U0L4"/>
<proteinExistence type="predicted"/>
<keyword evidence="3" id="KW-1185">Reference proteome</keyword>
<feature type="compositionally biased region" description="Basic and acidic residues" evidence="1">
    <location>
        <begin position="18"/>
        <end position="35"/>
    </location>
</feature>
<evidence type="ECO:0000256" key="1">
    <source>
        <dbReference type="SAM" id="MobiDB-lite"/>
    </source>
</evidence>
<dbReference type="Proteomes" id="UP000298030">
    <property type="component" value="Unassembled WGS sequence"/>
</dbReference>
<organism evidence="2 3">
    <name type="scientific">Coprinellus micaceus</name>
    <name type="common">Glistening ink-cap mushroom</name>
    <name type="synonym">Coprinus micaceus</name>
    <dbReference type="NCBI Taxonomy" id="71717"/>
    <lineage>
        <taxon>Eukaryota</taxon>
        <taxon>Fungi</taxon>
        <taxon>Dikarya</taxon>
        <taxon>Basidiomycota</taxon>
        <taxon>Agaricomycotina</taxon>
        <taxon>Agaricomycetes</taxon>
        <taxon>Agaricomycetidae</taxon>
        <taxon>Agaricales</taxon>
        <taxon>Agaricineae</taxon>
        <taxon>Psathyrellaceae</taxon>
        <taxon>Coprinellus</taxon>
    </lineage>
</organism>
<comment type="caution">
    <text evidence="2">The sequence shown here is derived from an EMBL/GenBank/DDBJ whole genome shotgun (WGS) entry which is preliminary data.</text>
</comment>
<dbReference type="EMBL" id="QPFP01000001">
    <property type="protein sequence ID" value="TEB39804.1"/>
    <property type="molecule type" value="Genomic_DNA"/>
</dbReference>